<accession>K1RG84</accession>
<dbReference type="EMBL" id="JH818237">
    <property type="protein sequence ID" value="EKC42794.1"/>
    <property type="molecule type" value="Genomic_DNA"/>
</dbReference>
<organism evidence="1">
    <name type="scientific">Magallana gigas</name>
    <name type="common">Pacific oyster</name>
    <name type="synonym">Crassostrea gigas</name>
    <dbReference type="NCBI Taxonomy" id="29159"/>
    <lineage>
        <taxon>Eukaryota</taxon>
        <taxon>Metazoa</taxon>
        <taxon>Spiralia</taxon>
        <taxon>Lophotrochozoa</taxon>
        <taxon>Mollusca</taxon>
        <taxon>Bivalvia</taxon>
        <taxon>Autobranchia</taxon>
        <taxon>Pteriomorphia</taxon>
        <taxon>Ostreida</taxon>
        <taxon>Ostreoidea</taxon>
        <taxon>Ostreidae</taxon>
        <taxon>Magallana</taxon>
    </lineage>
</organism>
<proteinExistence type="predicted"/>
<name>K1RG84_MAGGI</name>
<dbReference type="AlphaFoldDB" id="K1RG84"/>
<evidence type="ECO:0000313" key="1">
    <source>
        <dbReference type="EMBL" id="EKC42794.1"/>
    </source>
</evidence>
<gene>
    <name evidence="1" type="ORF">CGI_10010348</name>
</gene>
<dbReference type="HOGENOM" id="CLU_2294350_0_0_1"/>
<dbReference type="InParanoid" id="K1RG84"/>
<reference evidence="1" key="1">
    <citation type="journal article" date="2012" name="Nature">
        <title>The oyster genome reveals stress adaptation and complexity of shell formation.</title>
        <authorList>
            <person name="Zhang G."/>
            <person name="Fang X."/>
            <person name="Guo X."/>
            <person name="Li L."/>
            <person name="Luo R."/>
            <person name="Xu F."/>
            <person name="Yang P."/>
            <person name="Zhang L."/>
            <person name="Wang X."/>
            <person name="Qi H."/>
            <person name="Xiong Z."/>
            <person name="Que H."/>
            <person name="Xie Y."/>
            <person name="Holland P.W."/>
            <person name="Paps J."/>
            <person name="Zhu Y."/>
            <person name="Wu F."/>
            <person name="Chen Y."/>
            <person name="Wang J."/>
            <person name="Peng C."/>
            <person name="Meng J."/>
            <person name="Yang L."/>
            <person name="Liu J."/>
            <person name="Wen B."/>
            <person name="Zhang N."/>
            <person name="Huang Z."/>
            <person name="Zhu Q."/>
            <person name="Feng Y."/>
            <person name="Mount A."/>
            <person name="Hedgecock D."/>
            <person name="Xu Z."/>
            <person name="Liu Y."/>
            <person name="Domazet-Loso T."/>
            <person name="Du Y."/>
            <person name="Sun X."/>
            <person name="Zhang S."/>
            <person name="Liu B."/>
            <person name="Cheng P."/>
            <person name="Jiang X."/>
            <person name="Li J."/>
            <person name="Fan D."/>
            <person name="Wang W."/>
            <person name="Fu W."/>
            <person name="Wang T."/>
            <person name="Wang B."/>
            <person name="Zhang J."/>
            <person name="Peng Z."/>
            <person name="Li Y."/>
            <person name="Li N."/>
            <person name="Wang J."/>
            <person name="Chen M."/>
            <person name="He Y."/>
            <person name="Tan F."/>
            <person name="Song X."/>
            <person name="Zheng Q."/>
            <person name="Huang R."/>
            <person name="Yang H."/>
            <person name="Du X."/>
            <person name="Chen L."/>
            <person name="Yang M."/>
            <person name="Gaffney P.M."/>
            <person name="Wang S."/>
            <person name="Luo L."/>
            <person name="She Z."/>
            <person name="Ming Y."/>
            <person name="Huang W."/>
            <person name="Zhang S."/>
            <person name="Huang B."/>
            <person name="Zhang Y."/>
            <person name="Qu T."/>
            <person name="Ni P."/>
            <person name="Miao G."/>
            <person name="Wang J."/>
            <person name="Wang Q."/>
            <person name="Steinberg C.E."/>
            <person name="Wang H."/>
            <person name="Li N."/>
            <person name="Qian L."/>
            <person name="Zhang G."/>
            <person name="Li Y."/>
            <person name="Yang H."/>
            <person name="Liu X."/>
            <person name="Wang J."/>
            <person name="Yin Y."/>
            <person name="Wang J."/>
        </authorList>
    </citation>
    <scope>NUCLEOTIDE SEQUENCE [LARGE SCALE GENOMIC DNA]</scope>
    <source>
        <strain evidence="1">05x7-T-G4-1.051#20</strain>
    </source>
</reference>
<protein>
    <submittedName>
        <fullName evidence="1">Uncharacterized protein</fullName>
    </submittedName>
</protein>
<sequence length="101" mass="11434">MIKIECVFTHGPLHGTVILAANKELIRGHNKQGLVVRVPTLISLEYPQSLFILRQCGRSESHQAIQSSPLMASYSDISYSRGVDKFTRYVTWPLVRTVSKY</sequence>